<dbReference type="EMBL" id="CP066776">
    <property type="protein sequence ID" value="QQL45471.1"/>
    <property type="molecule type" value="Genomic_DNA"/>
</dbReference>
<organism evidence="2 3">
    <name type="scientific">Sulfuriroseicoccus oceanibius</name>
    <dbReference type="NCBI Taxonomy" id="2707525"/>
    <lineage>
        <taxon>Bacteria</taxon>
        <taxon>Pseudomonadati</taxon>
        <taxon>Verrucomicrobiota</taxon>
        <taxon>Verrucomicrobiia</taxon>
        <taxon>Verrucomicrobiales</taxon>
        <taxon>Verrucomicrobiaceae</taxon>
        <taxon>Sulfuriroseicoccus</taxon>
    </lineage>
</organism>
<dbReference type="RefSeq" id="WP_164365505.1">
    <property type="nucleotide sequence ID" value="NZ_CP066776.1"/>
</dbReference>
<dbReference type="KEGG" id="soa:G3M56_002440"/>
<dbReference type="GO" id="GO:0016740">
    <property type="term" value="F:transferase activity"/>
    <property type="evidence" value="ECO:0007669"/>
    <property type="project" value="UniProtKB-KW"/>
</dbReference>
<feature type="domain" description="Spore protein YkvP/CgeB glycosyl transferase-like" evidence="1">
    <location>
        <begin position="210"/>
        <end position="314"/>
    </location>
</feature>
<dbReference type="InterPro" id="IPR055259">
    <property type="entry name" value="YkvP/CgeB_Glyco_trans-like"/>
</dbReference>
<name>A0A6B3LGJ6_9BACT</name>
<protein>
    <submittedName>
        <fullName evidence="2">Glycosyltransferase family 1 protein</fullName>
    </submittedName>
</protein>
<proteinExistence type="predicted"/>
<keyword evidence="3" id="KW-1185">Reference proteome</keyword>
<reference evidence="2 3" key="1">
    <citation type="submission" date="2020-12" db="EMBL/GenBank/DDBJ databases">
        <title>Sulforoseuscoccus oceanibium gen. nov., sp. nov., a representative of the phylum Verrucomicrobia with special cytoplasmic membrane, and proposal of Sulforoseuscoccusaceae fam. nov.</title>
        <authorList>
            <person name="Xi F."/>
        </authorList>
    </citation>
    <scope>NUCLEOTIDE SEQUENCE [LARGE SCALE GENOMIC DNA]</scope>
    <source>
        <strain evidence="2 3">T37</strain>
    </source>
</reference>
<gene>
    <name evidence="2" type="ORF">G3M56_002440</name>
</gene>
<evidence type="ECO:0000313" key="2">
    <source>
        <dbReference type="EMBL" id="QQL45471.1"/>
    </source>
</evidence>
<dbReference type="Proteomes" id="UP000475117">
    <property type="component" value="Chromosome"/>
</dbReference>
<accession>A0A6B3LGJ6</accession>
<evidence type="ECO:0000259" key="1">
    <source>
        <dbReference type="Pfam" id="PF13524"/>
    </source>
</evidence>
<keyword evidence="2" id="KW-0808">Transferase</keyword>
<sequence length="552" mass="61031">MSSSTPPAQRPHGLLFLSGFDEIQEYYMESAVRPFLGWLDHFFDLHTVSPVGDEEVRETVETHAPEIILAVDFNNGIRIRCNPEVLRATATAAGIPIAVVTLADGHEPARTDFIHTLELLQPDIIFAKLTNKREMLGKWGAKTAIVPPFASKGVFKDYGLEKSIPIAILGDGFDDDGHSNRYPWRRAIAPVIRRHFPSFSAPRPKAQSFHKYVGAEYAKLLNRSQFALNCGASFHVITKKALEIPASGCCMIAERIPVIEQMGFVDMENCVMADASNAVEKLTALFADPDRIDRITRAGQELVQQQHSIEARAHIADWLRTWQSLTADERIQMRLHQPSILSAPTYVQAGAEELPHYSANSPFSRCVNRCFHALTPDAFDLPEARKQFDQACVYYKGTPDLLMAHTLLDLLDPKSTGEAAYIEANRFVQQALHKGAARPDPILLSLLLLADAKVSGQQSPSPVAYAFPDLRGTWLDHTRAALNLPAADSSAYQAFSGTPLANWSEDQARRTIDSIVSSFPKPPSSEKPTPRTEKASAAPAPKPSLIARLLRR</sequence>
<dbReference type="Pfam" id="PF13524">
    <property type="entry name" value="Glyco_trans_1_2"/>
    <property type="match status" value="1"/>
</dbReference>
<evidence type="ECO:0000313" key="3">
    <source>
        <dbReference type="Proteomes" id="UP000475117"/>
    </source>
</evidence>
<dbReference type="AlphaFoldDB" id="A0A6B3LGJ6"/>